<evidence type="ECO:0000259" key="6">
    <source>
        <dbReference type="Pfam" id="PF06305"/>
    </source>
</evidence>
<dbReference type="InterPro" id="IPR010445">
    <property type="entry name" value="LapA_dom"/>
</dbReference>
<reference evidence="7" key="1">
    <citation type="submission" date="2023-02" db="EMBL/GenBank/DDBJ databases">
        <title>Tahibacter soli sp. nov. isolated from soil.</title>
        <authorList>
            <person name="Baek J.H."/>
            <person name="Lee J.K."/>
            <person name="Choi D.G."/>
            <person name="Jeon C.O."/>
        </authorList>
    </citation>
    <scope>NUCLEOTIDE SEQUENCE</scope>
    <source>
        <strain evidence="7">BL</strain>
    </source>
</reference>
<name>A0A9X4BI22_9GAMM</name>
<sequence length="94" mass="9771">MRVVWIALILLFAIAGAVFGALNSDSVVFDFYAGQADLPKGAALLAALLTGWIAGGAAVWLGVVVPLKRRLGRARRELVQRPQAAATNGAPSDA</sequence>
<evidence type="ECO:0000256" key="5">
    <source>
        <dbReference type="SAM" id="Phobius"/>
    </source>
</evidence>
<evidence type="ECO:0000313" key="7">
    <source>
        <dbReference type="EMBL" id="MDC8013093.1"/>
    </source>
</evidence>
<evidence type="ECO:0000313" key="8">
    <source>
        <dbReference type="Proteomes" id="UP001139971"/>
    </source>
</evidence>
<dbReference type="GO" id="GO:0005886">
    <property type="term" value="C:plasma membrane"/>
    <property type="evidence" value="ECO:0007669"/>
    <property type="project" value="InterPro"/>
</dbReference>
<evidence type="ECO:0000256" key="2">
    <source>
        <dbReference type="ARBA" id="ARBA00022692"/>
    </source>
</evidence>
<keyword evidence="4 5" id="KW-0472">Membrane</keyword>
<comment type="caution">
    <text evidence="7">The sequence shown here is derived from an EMBL/GenBank/DDBJ whole genome shotgun (WGS) entry which is preliminary data.</text>
</comment>
<keyword evidence="1" id="KW-1003">Cell membrane</keyword>
<gene>
    <name evidence="7" type="ORF">OD750_011105</name>
</gene>
<feature type="transmembrane region" description="Helical" evidence="5">
    <location>
        <begin position="44"/>
        <end position="67"/>
    </location>
</feature>
<dbReference type="EMBL" id="JAOVZO020000015">
    <property type="protein sequence ID" value="MDC8013093.1"/>
    <property type="molecule type" value="Genomic_DNA"/>
</dbReference>
<keyword evidence="3 5" id="KW-1133">Transmembrane helix</keyword>
<evidence type="ECO:0000256" key="1">
    <source>
        <dbReference type="ARBA" id="ARBA00022475"/>
    </source>
</evidence>
<feature type="domain" description="Lipopolysaccharide assembly protein A" evidence="6">
    <location>
        <begin position="22"/>
        <end position="79"/>
    </location>
</feature>
<dbReference type="AlphaFoldDB" id="A0A9X4BI22"/>
<proteinExistence type="predicted"/>
<organism evidence="7 8">
    <name type="scientific">Tahibacter soli</name>
    <dbReference type="NCBI Taxonomy" id="2983605"/>
    <lineage>
        <taxon>Bacteria</taxon>
        <taxon>Pseudomonadati</taxon>
        <taxon>Pseudomonadota</taxon>
        <taxon>Gammaproteobacteria</taxon>
        <taxon>Lysobacterales</taxon>
        <taxon>Rhodanobacteraceae</taxon>
        <taxon>Tahibacter</taxon>
    </lineage>
</organism>
<evidence type="ECO:0000256" key="3">
    <source>
        <dbReference type="ARBA" id="ARBA00022989"/>
    </source>
</evidence>
<keyword evidence="8" id="KW-1185">Reference proteome</keyword>
<dbReference type="RefSeq" id="WP_263544780.1">
    <property type="nucleotide sequence ID" value="NZ_JAOVZO020000015.1"/>
</dbReference>
<dbReference type="Proteomes" id="UP001139971">
    <property type="component" value="Unassembled WGS sequence"/>
</dbReference>
<evidence type="ECO:0000256" key="4">
    <source>
        <dbReference type="ARBA" id="ARBA00023136"/>
    </source>
</evidence>
<accession>A0A9X4BI22</accession>
<dbReference type="Pfam" id="PF06305">
    <property type="entry name" value="LapA_dom"/>
    <property type="match status" value="1"/>
</dbReference>
<keyword evidence="2 5" id="KW-0812">Transmembrane</keyword>
<protein>
    <submittedName>
        <fullName evidence="7">DUF1049 domain-containing protein</fullName>
    </submittedName>
</protein>